<organism evidence="1 2">
    <name type="scientific">Martelella mediterranea DSM 17316</name>
    <dbReference type="NCBI Taxonomy" id="1122214"/>
    <lineage>
        <taxon>Bacteria</taxon>
        <taxon>Pseudomonadati</taxon>
        <taxon>Pseudomonadota</taxon>
        <taxon>Alphaproteobacteria</taxon>
        <taxon>Hyphomicrobiales</taxon>
        <taxon>Aurantimonadaceae</taxon>
        <taxon>Martelella</taxon>
    </lineage>
</organism>
<protein>
    <submittedName>
        <fullName evidence="1">Uncharacterized protein</fullName>
    </submittedName>
</protein>
<dbReference type="RefSeq" id="WP_155122138.1">
    <property type="nucleotide sequence ID" value="NZ_AQWH01000025.1"/>
</dbReference>
<proteinExistence type="predicted"/>
<dbReference type="AlphaFoldDB" id="A0A1U9Z545"/>
<dbReference type="EMBL" id="CP020330">
    <property type="protein sequence ID" value="AQZ52837.1"/>
    <property type="molecule type" value="Genomic_DNA"/>
</dbReference>
<evidence type="ECO:0000313" key="2">
    <source>
        <dbReference type="Proteomes" id="UP000191135"/>
    </source>
</evidence>
<gene>
    <name evidence="1" type="ORF">Mame_03532</name>
</gene>
<dbReference type="KEGG" id="mmed:Mame_03532"/>
<accession>A0A1U9Z545</accession>
<evidence type="ECO:0000313" key="1">
    <source>
        <dbReference type="EMBL" id="AQZ52837.1"/>
    </source>
</evidence>
<name>A0A1U9Z545_9HYPH</name>
<dbReference type="OrthoDB" id="7916625at2"/>
<keyword evidence="2" id="KW-1185">Reference proteome</keyword>
<dbReference type="Proteomes" id="UP000191135">
    <property type="component" value="Chromosome"/>
</dbReference>
<reference evidence="1 2" key="1">
    <citation type="submission" date="2017-03" db="EMBL/GenBank/DDBJ databases">
        <title>Foreign affairs: Plasmid Transfer between Roseobacters and Rhizobia.</title>
        <authorList>
            <person name="Bartling P."/>
            <person name="Bunk B."/>
            <person name="Overmann J."/>
            <person name="Brinkmann H."/>
            <person name="Petersen J."/>
        </authorList>
    </citation>
    <scope>NUCLEOTIDE SEQUENCE [LARGE SCALE GENOMIC DNA]</scope>
    <source>
        <strain evidence="1 2">MACL11</strain>
    </source>
</reference>
<dbReference type="STRING" id="1122214.Mame_03532"/>
<sequence>MKPSDDMDATLMQNTRLSLELGRSTNGYHGQRGIDRAIAKGFSKLVGHHDARALRPAPRALGA</sequence>